<dbReference type="PANTHER" id="PTHR33428">
    <property type="entry name" value="CHLOROPHYLLASE-2, CHLOROPLASTIC"/>
    <property type="match status" value="1"/>
</dbReference>
<proteinExistence type="predicted"/>
<dbReference type="Gene3D" id="3.40.50.1820">
    <property type="entry name" value="alpha/beta hydrolase"/>
    <property type="match status" value="1"/>
</dbReference>
<keyword evidence="3" id="KW-1185">Reference proteome</keyword>
<protein>
    <submittedName>
        <fullName evidence="2">Alpha/beta hydrolase family protein</fullName>
    </submittedName>
</protein>
<dbReference type="PANTHER" id="PTHR33428:SF14">
    <property type="entry name" value="CARBOXYLESTERASE TYPE B DOMAIN-CONTAINING PROTEIN"/>
    <property type="match status" value="1"/>
</dbReference>
<dbReference type="SUPFAM" id="SSF53474">
    <property type="entry name" value="alpha/beta-Hydrolases"/>
    <property type="match status" value="1"/>
</dbReference>
<dbReference type="InterPro" id="IPR002925">
    <property type="entry name" value="Dienelactn_hydro"/>
</dbReference>
<organism evidence="2 3">
    <name type="scientific">Corynebacterium oculi</name>
    <dbReference type="NCBI Taxonomy" id="1544416"/>
    <lineage>
        <taxon>Bacteria</taxon>
        <taxon>Bacillati</taxon>
        <taxon>Actinomycetota</taxon>
        <taxon>Actinomycetes</taxon>
        <taxon>Mycobacteriales</taxon>
        <taxon>Corynebacteriaceae</taxon>
        <taxon>Corynebacterium</taxon>
    </lineage>
</organism>
<dbReference type="InterPro" id="IPR029058">
    <property type="entry name" value="AB_hydrolase_fold"/>
</dbReference>
<dbReference type="PATRIC" id="fig|1544416.3.peg.1051"/>
<dbReference type="EMBL" id="LKST01000002">
    <property type="protein sequence ID" value="KQB84249.1"/>
    <property type="molecule type" value="Genomic_DNA"/>
</dbReference>
<dbReference type="OrthoDB" id="4772420at2"/>
<dbReference type="RefSeq" id="WP_055122219.1">
    <property type="nucleotide sequence ID" value="NZ_LKST01000002.1"/>
</dbReference>
<dbReference type="STRING" id="1544416.Cocul_01046"/>
<dbReference type="AlphaFoldDB" id="A0A0Q0YD80"/>
<keyword evidence="2" id="KW-0378">Hydrolase</keyword>
<dbReference type="Proteomes" id="UP000050517">
    <property type="component" value="Unassembled WGS sequence"/>
</dbReference>
<feature type="domain" description="Dienelactone hydrolase" evidence="1">
    <location>
        <begin position="34"/>
        <end position="228"/>
    </location>
</feature>
<dbReference type="Pfam" id="PF01738">
    <property type="entry name" value="DLH"/>
    <property type="match status" value="1"/>
</dbReference>
<reference evidence="2 3" key="1">
    <citation type="submission" date="2015-10" db="EMBL/GenBank/DDBJ databases">
        <title>Corynebacteirum lowii and Corynebacterium oculi species nova, derived from human clinical disease and and emended description of Corynebacterium mastiditis.</title>
        <authorList>
            <person name="Bernard K."/>
            <person name="Pacheco A.L."/>
            <person name="Mcdougall C."/>
            <person name="Burtx T."/>
            <person name="Weibe D."/>
            <person name="Tyler S."/>
            <person name="Olson A.B."/>
            <person name="Cnockaert M."/>
            <person name="Eguchi H."/>
            <person name="Kuwahara T."/>
            <person name="Nakayama-Imaohji H."/>
            <person name="Boudewijins M."/>
            <person name="Van Hoecke F."/>
            <person name="Bernier A.-M."/>
            <person name="Vandamme P."/>
        </authorList>
    </citation>
    <scope>NUCLEOTIDE SEQUENCE [LARGE SCALE GENOMIC DNA]</scope>
    <source>
        <strain evidence="2 3">NML 130210</strain>
    </source>
</reference>
<evidence type="ECO:0000313" key="2">
    <source>
        <dbReference type="EMBL" id="KQB84249.1"/>
    </source>
</evidence>
<accession>A0A0Q0YD80</accession>
<name>A0A0Q0YD80_9CORY</name>
<comment type="caution">
    <text evidence="2">The sequence shown here is derived from an EMBL/GenBank/DDBJ whole genome shotgun (WGS) entry which is preliminary data.</text>
</comment>
<sequence>MSENLNKHLSKLSKRGPHRVLVGDLAYAGLPGKVYTPAEGNGIPAVAFGHDWLTGIKAYRVTLRHLASWGIAVAAPDTQTGFHPDHRSLAADLNTAMQILAGVKLGHGNVTVSPGKIGLVGHGMGAGAAILASANEEKVRAVACAYPAVTSPSSEEAARAVKAPGLILGSGRDSLVESGNPARVAHHWKGNVAYRELENGTQHGFSEDTVRKLLVGASGPQTSAKETARGLITGFLLHQLAGEKKYSGFSEPDATAKKVLAFTDEEIADKAQAHRKVSLPL</sequence>
<evidence type="ECO:0000259" key="1">
    <source>
        <dbReference type="Pfam" id="PF01738"/>
    </source>
</evidence>
<gene>
    <name evidence="2" type="ORF">Cocul_01046</name>
</gene>
<dbReference type="GO" id="GO:0016787">
    <property type="term" value="F:hydrolase activity"/>
    <property type="evidence" value="ECO:0007669"/>
    <property type="project" value="UniProtKB-KW"/>
</dbReference>
<evidence type="ECO:0000313" key="3">
    <source>
        <dbReference type="Proteomes" id="UP000050517"/>
    </source>
</evidence>